<dbReference type="EMBL" id="PJQY01000348">
    <property type="protein sequence ID" value="PQQ12515.1"/>
    <property type="molecule type" value="Genomic_DNA"/>
</dbReference>
<comment type="caution">
    <text evidence="2">The sequence shown here is derived from an EMBL/GenBank/DDBJ whole genome shotgun (WGS) entry which is preliminary data.</text>
</comment>
<dbReference type="Proteomes" id="UP000250321">
    <property type="component" value="Unassembled WGS sequence"/>
</dbReference>
<proteinExistence type="predicted"/>
<accession>A0A314YW99</accession>
<protein>
    <submittedName>
        <fullName evidence="2">EG45-like domain containing protein</fullName>
    </submittedName>
</protein>
<dbReference type="AlphaFoldDB" id="A0A314YW99"/>
<keyword evidence="3" id="KW-1185">Reference proteome</keyword>
<evidence type="ECO:0000313" key="3">
    <source>
        <dbReference type="Proteomes" id="UP000250321"/>
    </source>
</evidence>
<sequence length="60" mass="6696">MGLEMRVLLVLAMAICLPSAAYAAEGTATFYTPPYVQERKEYGLHGCYLFFKLMCKASLI</sequence>
<feature type="signal peptide" evidence="1">
    <location>
        <begin position="1"/>
        <end position="23"/>
    </location>
</feature>
<keyword evidence="1" id="KW-0732">Signal</keyword>
<gene>
    <name evidence="2" type="ORF">Pyn_02408</name>
</gene>
<reference evidence="2 3" key="1">
    <citation type="submission" date="2018-02" db="EMBL/GenBank/DDBJ databases">
        <title>Draft genome of wild Prunus yedoensis var. nudiflora.</title>
        <authorList>
            <person name="Baek S."/>
            <person name="Kim J.-H."/>
            <person name="Choi K."/>
            <person name="Kim G.-B."/>
            <person name="Cho A."/>
            <person name="Jang H."/>
            <person name="Shin C.-H."/>
            <person name="Yu H.-J."/>
            <person name="Mun J.-H."/>
        </authorList>
    </citation>
    <scope>NUCLEOTIDE SEQUENCE [LARGE SCALE GENOMIC DNA]</scope>
    <source>
        <strain evidence="3">cv. Jeju island</strain>
        <tissue evidence="2">Leaf</tissue>
    </source>
</reference>
<evidence type="ECO:0000256" key="1">
    <source>
        <dbReference type="SAM" id="SignalP"/>
    </source>
</evidence>
<evidence type="ECO:0000313" key="2">
    <source>
        <dbReference type="EMBL" id="PQQ12515.1"/>
    </source>
</evidence>
<name>A0A314YW99_PRUYE</name>
<organism evidence="2 3">
    <name type="scientific">Prunus yedoensis var. nudiflora</name>
    <dbReference type="NCBI Taxonomy" id="2094558"/>
    <lineage>
        <taxon>Eukaryota</taxon>
        <taxon>Viridiplantae</taxon>
        <taxon>Streptophyta</taxon>
        <taxon>Embryophyta</taxon>
        <taxon>Tracheophyta</taxon>
        <taxon>Spermatophyta</taxon>
        <taxon>Magnoliopsida</taxon>
        <taxon>eudicotyledons</taxon>
        <taxon>Gunneridae</taxon>
        <taxon>Pentapetalae</taxon>
        <taxon>rosids</taxon>
        <taxon>fabids</taxon>
        <taxon>Rosales</taxon>
        <taxon>Rosaceae</taxon>
        <taxon>Amygdaloideae</taxon>
        <taxon>Amygdaleae</taxon>
        <taxon>Prunus</taxon>
    </lineage>
</organism>
<feature type="chain" id="PRO_5016303300" evidence="1">
    <location>
        <begin position="24"/>
        <end position="60"/>
    </location>
</feature>